<dbReference type="PROSITE" id="PS50188">
    <property type="entry name" value="B302_SPRY"/>
    <property type="match status" value="1"/>
</dbReference>
<dbReference type="InterPro" id="IPR013320">
    <property type="entry name" value="ConA-like_dom_sf"/>
</dbReference>
<dbReference type="GO" id="GO:0016874">
    <property type="term" value="F:ligase activity"/>
    <property type="evidence" value="ECO:0007669"/>
    <property type="project" value="UniProtKB-KW"/>
</dbReference>
<dbReference type="PANTHER" id="PTHR24103">
    <property type="entry name" value="E3 UBIQUITIN-PROTEIN LIGASE TRIM"/>
    <property type="match status" value="1"/>
</dbReference>
<proteinExistence type="predicted"/>
<feature type="domain" description="B30.2/SPRY" evidence="1">
    <location>
        <begin position="1"/>
        <end position="74"/>
    </location>
</feature>
<dbReference type="SUPFAM" id="SSF49899">
    <property type="entry name" value="Concanavalin A-like lectins/glucanases"/>
    <property type="match status" value="1"/>
</dbReference>
<dbReference type="InterPro" id="IPR043136">
    <property type="entry name" value="B30.2/SPRY_sf"/>
</dbReference>
<feature type="non-terminal residue" evidence="2">
    <location>
        <position position="74"/>
    </location>
</feature>
<evidence type="ECO:0000313" key="2">
    <source>
        <dbReference type="EMBL" id="NXF66338.1"/>
    </source>
</evidence>
<dbReference type="InterPro" id="IPR003877">
    <property type="entry name" value="SPRY_dom"/>
</dbReference>
<organism evidence="2 3">
    <name type="scientific">Ciccaba nigrolineata</name>
    <dbReference type="NCBI Taxonomy" id="1118524"/>
    <lineage>
        <taxon>Eukaryota</taxon>
        <taxon>Metazoa</taxon>
        <taxon>Chordata</taxon>
        <taxon>Craniata</taxon>
        <taxon>Vertebrata</taxon>
        <taxon>Euteleostomi</taxon>
        <taxon>Archelosauria</taxon>
        <taxon>Archosauria</taxon>
        <taxon>Dinosauria</taxon>
        <taxon>Saurischia</taxon>
        <taxon>Theropoda</taxon>
        <taxon>Coelurosauria</taxon>
        <taxon>Aves</taxon>
        <taxon>Neognathae</taxon>
        <taxon>Neoaves</taxon>
        <taxon>Telluraves</taxon>
        <taxon>Strigiformes</taxon>
        <taxon>Strigidae</taxon>
        <taxon>Ciccaba</taxon>
    </lineage>
</organism>
<comment type="caution">
    <text evidence="2">The sequence shown here is derived from an EMBL/GenBank/DDBJ whole genome shotgun (WGS) entry which is preliminary data.</text>
</comment>
<dbReference type="InterPro" id="IPR050143">
    <property type="entry name" value="TRIM/RBCC"/>
</dbReference>
<evidence type="ECO:0000259" key="1">
    <source>
        <dbReference type="PROSITE" id="PS50188"/>
    </source>
</evidence>
<dbReference type="InterPro" id="IPR001870">
    <property type="entry name" value="B30.2/SPRY"/>
</dbReference>
<keyword evidence="3" id="KW-1185">Reference proteome</keyword>
<dbReference type="Proteomes" id="UP000542434">
    <property type="component" value="Unassembled WGS sequence"/>
</dbReference>
<dbReference type="AlphaFoldDB" id="A0A7K8VKI6"/>
<dbReference type="Gene3D" id="2.60.120.920">
    <property type="match status" value="1"/>
</dbReference>
<gene>
    <name evidence="2" type="primary">Trim21</name>
    <name evidence="2" type="ORF">CICNIG_R15482</name>
</gene>
<keyword evidence="2" id="KW-0436">Ligase</keyword>
<evidence type="ECO:0000313" key="3">
    <source>
        <dbReference type="Proteomes" id="UP000542434"/>
    </source>
</evidence>
<reference evidence="2 3" key="1">
    <citation type="submission" date="2019-09" db="EMBL/GenBank/DDBJ databases">
        <title>Bird 10,000 Genomes (B10K) Project - Family phase.</title>
        <authorList>
            <person name="Zhang G."/>
        </authorList>
    </citation>
    <scope>NUCLEOTIDE SEQUENCE [LARGE SCALE GENOMIC DNA]</scope>
    <source>
        <strain evidence="2">B10K-DU-001-07</strain>
        <tissue evidence="2">Muscle</tissue>
    </source>
</reference>
<dbReference type="EMBL" id="VWZC01010989">
    <property type="protein sequence ID" value="NXF66338.1"/>
    <property type="molecule type" value="Genomic_DNA"/>
</dbReference>
<accession>A0A7K8VKI6</accession>
<dbReference type="Pfam" id="PF00622">
    <property type="entry name" value="SPRY"/>
    <property type="match status" value="1"/>
</dbReference>
<feature type="non-terminal residue" evidence="2">
    <location>
        <position position="1"/>
    </location>
</feature>
<protein>
    <submittedName>
        <fullName evidence="2">RO52 ligase</fullName>
    </submittedName>
</protein>
<name>A0A7K8VKI6_9STRI</name>
<sequence length="74" mass="8471">DSHWAVGVVRDSVERKKFMDLIPERGFWGVWHCKGQFESLTFPHILQSPVPRRIWVCLDCAEGLVTFINAETGA</sequence>